<dbReference type="AlphaFoldDB" id="A0A553HKN3"/>
<dbReference type="PRINTS" id="PR00979">
    <property type="entry name" value="TAFAZZIN"/>
</dbReference>
<dbReference type="GO" id="GO:0035965">
    <property type="term" value="P:cardiolipin acyl-chain remodeling"/>
    <property type="evidence" value="ECO:0007669"/>
    <property type="project" value="TreeGrafter"/>
</dbReference>
<reference evidence="8" key="1">
    <citation type="submission" date="2019-06" db="EMBL/GenBank/DDBJ databases">
        <title>Draft genome sequence of the griseofulvin-producing fungus Xylaria cubensis strain G536.</title>
        <authorList>
            <person name="Mead M.E."/>
            <person name="Raja H.A."/>
            <person name="Steenwyk J.L."/>
            <person name="Knowles S.L."/>
            <person name="Oberlies N.H."/>
            <person name="Rokas A."/>
        </authorList>
    </citation>
    <scope>NUCLEOTIDE SEQUENCE [LARGE SCALE GENOMIC DNA]</scope>
    <source>
        <strain evidence="8">G536</strain>
    </source>
</reference>
<proteinExistence type="inferred from homology"/>
<keyword evidence="3" id="KW-0443">Lipid metabolism</keyword>
<dbReference type="PANTHER" id="PTHR12497">
    <property type="entry name" value="TAZ PROTEIN TAFAZZIN"/>
    <property type="match status" value="1"/>
</dbReference>
<evidence type="ECO:0000256" key="4">
    <source>
        <dbReference type="ARBA" id="ARBA00023136"/>
    </source>
</evidence>
<sequence length="355" mass="40490">MPTTSSTSSHELLPEQPSPLRLMTSSMTMGLTAALSRMFIYGLNSVEVTGLQRFLDILDKRKDVEARQRGLLTDDPLMWGVLPFKYAFNPSNHRWGLGAHDICFKNDLLGAFFSAGQVLPTHRLHYSPHGGVFQPTISQAIRLLSSQPFARPPPAASAANEVSIPGFPPISAQNRYSWVHVFPEACVHQHPRMFMRYFKWGVSRLILESEPMPDVLPIFIDGTHRIMAEDRVWPRFLPRFGVKFRVAFGELVDGEKTFGDLRAQWRELVKQQEQKEVSRVVLGELSDELKYGEKAVELRIEVARRVREEVLKVRRGMGYPDEDPSGYELAETWAREPGNDKFKSNVDDSLINRRQ</sequence>
<dbReference type="SUPFAM" id="SSF69593">
    <property type="entry name" value="Glycerol-3-phosphate (1)-acyltransferase"/>
    <property type="match status" value="1"/>
</dbReference>
<keyword evidence="4" id="KW-0472">Membrane</keyword>
<evidence type="ECO:0000256" key="5">
    <source>
        <dbReference type="ARBA" id="ARBA00023315"/>
    </source>
</evidence>
<dbReference type="Proteomes" id="UP000319160">
    <property type="component" value="Unassembled WGS sequence"/>
</dbReference>
<accession>A0A553HKN3</accession>
<dbReference type="STRING" id="2512241.A0A553HKN3"/>
<evidence type="ECO:0000256" key="3">
    <source>
        <dbReference type="ARBA" id="ARBA00023098"/>
    </source>
</evidence>
<evidence type="ECO:0000313" key="7">
    <source>
        <dbReference type="EMBL" id="TRX88515.1"/>
    </source>
</evidence>
<keyword evidence="8" id="KW-1185">Reference proteome</keyword>
<comment type="similarity">
    <text evidence="6">Belongs to the taffazin family.</text>
</comment>
<protein>
    <recommendedName>
        <fullName evidence="6">Tafazzin family protein</fullName>
    </recommendedName>
</protein>
<dbReference type="GO" id="GO:0031966">
    <property type="term" value="C:mitochondrial membrane"/>
    <property type="evidence" value="ECO:0007669"/>
    <property type="project" value="TreeGrafter"/>
</dbReference>
<dbReference type="PANTHER" id="PTHR12497:SF0">
    <property type="entry name" value="TAFAZZIN"/>
    <property type="match status" value="1"/>
</dbReference>
<dbReference type="GO" id="GO:0007007">
    <property type="term" value="P:inner mitochondrial membrane organization"/>
    <property type="evidence" value="ECO:0007669"/>
    <property type="project" value="TreeGrafter"/>
</dbReference>
<organism evidence="7 8">
    <name type="scientific">Xylaria flabelliformis</name>
    <dbReference type="NCBI Taxonomy" id="2512241"/>
    <lineage>
        <taxon>Eukaryota</taxon>
        <taxon>Fungi</taxon>
        <taxon>Dikarya</taxon>
        <taxon>Ascomycota</taxon>
        <taxon>Pezizomycotina</taxon>
        <taxon>Sordariomycetes</taxon>
        <taxon>Xylariomycetidae</taxon>
        <taxon>Xylariales</taxon>
        <taxon>Xylariaceae</taxon>
        <taxon>Xylaria</taxon>
    </lineage>
</organism>
<evidence type="ECO:0000256" key="1">
    <source>
        <dbReference type="ARBA" id="ARBA00004170"/>
    </source>
</evidence>
<name>A0A553HKN3_9PEZI</name>
<dbReference type="GO" id="GO:0047184">
    <property type="term" value="F:1-acylglycerophosphocholine O-acyltransferase activity"/>
    <property type="evidence" value="ECO:0007669"/>
    <property type="project" value="TreeGrafter"/>
</dbReference>
<evidence type="ECO:0000256" key="6">
    <source>
        <dbReference type="RuleBase" id="RU365062"/>
    </source>
</evidence>
<keyword evidence="5" id="KW-0012">Acyltransferase</keyword>
<evidence type="ECO:0000313" key="8">
    <source>
        <dbReference type="Proteomes" id="UP000319160"/>
    </source>
</evidence>
<comment type="subcellular location">
    <subcellularLocation>
        <location evidence="1">Membrane</location>
        <topology evidence="1">Peripheral membrane protein</topology>
    </subcellularLocation>
</comment>
<gene>
    <name evidence="7" type="ORF">FHL15_010554</name>
</gene>
<keyword evidence="2" id="KW-0808">Transferase</keyword>
<dbReference type="OrthoDB" id="193467at2759"/>
<dbReference type="EMBL" id="VFLP01000085">
    <property type="protein sequence ID" value="TRX88515.1"/>
    <property type="molecule type" value="Genomic_DNA"/>
</dbReference>
<evidence type="ECO:0000256" key="2">
    <source>
        <dbReference type="ARBA" id="ARBA00022679"/>
    </source>
</evidence>
<comment type="caution">
    <text evidence="7">The sequence shown here is derived from an EMBL/GenBank/DDBJ whole genome shotgun (WGS) entry which is preliminary data.</text>
</comment>
<dbReference type="InterPro" id="IPR000872">
    <property type="entry name" value="Tafazzin"/>
</dbReference>